<dbReference type="Proteomes" id="UP000288227">
    <property type="component" value="Unassembled WGS sequence"/>
</dbReference>
<keyword evidence="1" id="KW-0812">Transmembrane</keyword>
<sequence length="192" mass="20922">MGDLNAWWTGLSFSLKFYWILAIPFTLFFLLQLFLSFFGGGDVPDDTPDAEIDADTGIGFQFFTLKNLIAFFTIFSWTGIACIDSGLSETTAGIVAFVAGLIMMLIMASLFYFLAKASGDGTMKFKKAIGKSGQVYLTIASKRSGVGQVQIKVQGTLRTLDAMTDETDNIPTGTMVMVKEIVNENVLLVTSK</sequence>
<feature type="transmembrane region" description="Helical" evidence="1">
    <location>
        <begin position="68"/>
        <end position="87"/>
    </location>
</feature>
<keyword evidence="1" id="KW-1133">Transmembrane helix</keyword>
<dbReference type="OrthoDB" id="189831at2"/>
<organism evidence="2 3">
    <name type="scientific">Chryseotalea sanaruensis</name>
    <dbReference type="NCBI Taxonomy" id="2482724"/>
    <lineage>
        <taxon>Bacteria</taxon>
        <taxon>Pseudomonadati</taxon>
        <taxon>Bacteroidota</taxon>
        <taxon>Cytophagia</taxon>
        <taxon>Cytophagales</taxon>
        <taxon>Chryseotaleaceae</taxon>
        <taxon>Chryseotalea</taxon>
    </lineage>
</organism>
<feature type="transmembrane region" description="Helical" evidence="1">
    <location>
        <begin position="17"/>
        <end position="38"/>
    </location>
</feature>
<dbReference type="Gene3D" id="2.40.50.140">
    <property type="entry name" value="Nucleic acid-binding proteins"/>
    <property type="match status" value="1"/>
</dbReference>
<evidence type="ECO:0000256" key="1">
    <source>
        <dbReference type="SAM" id="Phobius"/>
    </source>
</evidence>
<proteinExistence type="predicted"/>
<evidence type="ECO:0008006" key="4">
    <source>
        <dbReference type="Google" id="ProtNLM"/>
    </source>
</evidence>
<comment type="caution">
    <text evidence="2">The sequence shown here is derived from an EMBL/GenBank/DDBJ whole genome shotgun (WGS) entry which is preliminary data.</text>
</comment>
<dbReference type="RefSeq" id="WP_127120600.1">
    <property type="nucleotide sequence ID" value="NZ_BHXQ01000001.1"/>
</dbReference>
<feature type="transmembrane region" description="Helical" evidence="1">
    <location>
        <begin position="93"/>
        <end position="115"/>
    </location>
</feature>
<evidence type="ECO:0000313" key="2">
    <source>
        <dbReference type="EMBL" id="GCC49938.1"/>
    </source>
</evidence>
<dbReference type="InterPro" id="IPR012340">
    <property type="entry name" value="NA-bd_OB-fold"/>
</dbReference>
<gene>
    <name evidence="2" type="ORF">SanaruYs_01530</name>
</gene>
<accession>A0A401U4U1</accession>
<keyword evidence="3" id="KW-1185">Reference proteome</keyword>
<protein>
    <recommendedName>
        <fullName evidence="4">NfeD-like C-terminal domain-containing protein</fullName>
    </recommendedName>
</protein>
<name>A0A401U4U1_9BACT</name>
<keyword evidence="1" id="KW-0472">Membrane</keyword>
<dbReference type="AlphaFoldDB" id="A0A401U4U1"/>
<reference evidence="2 3" key="1">
    <citation type="submission" date="2018-11" db="EMBL/GenBank/DDBJ databases">
        <title>Chryseotalea sanarue gen. nov., sp., nov., a member of the family Cytophagaceae, isolated from a brackish lake in Hamamatsu Japan.</title>
        <authorList>
            <person name="Maejima Y."/>
            <person name="Iino T."/>
            <person name="Muraguchi Y."/>
            <person name="Fukuda K."/>
            <person name="Ohkuma M."/>
            <person name="Moriuchi R."/>
            <person name="Dohra H."/>
            <person name="Kimbara K."/>
            <person name="Shintani M."/>
        </authorList>
    </citation>
    <scope>NUCLEOTIDE SEQUENCE [LARGE SCALE GENOMIC DNA]</scope>
    <source>
        <strain evidence="2 3">Ys</strain>
    </source>
</reference>
<evidence type="ECO:0000313" key="3">
    <source>
        <dbReference type="Proteomes" id="UP000288227"/>
    </source>
</evidence>
<dbReference type="EMBL" id="BHXQ01000001">
    <property type="protein sequence ID" value="GCC49938.1"/>
    <property type="molecule type" value="Genomic_DNA"/>
</dbReference>